<feature type="compositionally biased region" description="Basic residues" evidence="1">
    <location>
        <begin position="61"/>
        <end position="77"/>
    </location>
</feature>
<name>K0QYU3_THAOC</name>
<reference evidence="2 3" key="1">
    <citation type="journal article" date="2012" name="Genome Biol.">
        <title>Genome and low-iron response of an oceanic diatom adapted to chronic iron limitation.</title>
        <authorList>
            <person name="Lommer M."/>
            <person name="Specht M."/>
            <person name="Roy A.S."/>
            <person name="Kraemer L."/>
            <person name="Andreson R."/>
            <person name="Gutowska M.A."/>
            <person name="Wolf J."/>
            <person name="Bergner S.V."/>
            <person name="Schilhabel M.B."/>
            <person name="Klostermeier U.C."/>
            <person name="Beiko R.G."/>
            <person name="Rosenstiel P."/>
            <person name="Hippler M."/>
            <person name="Laroche J."/>
        </authorList>
    </citation>
    <scope>NUCLEOTIDE SEQUENCE [LARGE SCALE GENOMIC DNA]</scope>
    <source>
        <strain evidence="2 3">CCMP1005</strain>
    </source>
</reference>
<protein>
    <submittedName>
        <fullName evidence="2">Uncharacterized protein</fullName>
    </submittedName>
</protein>
<dbReference type="Proteomes" id="UP000266841">
    <property type="component" value="Unassembled WGS sequence"/>
</dbReference>
<evidence type="ECO:0000313" key="3">
    <source>
        <dbReference type="Proteomes" id="UP000266841"/>
    </source>
</evidence>
<accession>K0QYU3</accession>
<evidence type="ECO:0000313" key="2">
    <source>
        <dbReference type="EMBL" id="EJK44065.1"/>
    </source>
</evidence>
<dbReference type="EMBL" id="AGNL01050220">
    <property type="protein sequence ID" value="EJK44065.1"/>
    <property type="molecule type" value="Genomic_DNA"/>
</dbReference>
<proteinExistence type="predicted"/>
<feature type="region of interest" description="Disordered" evidence="1">
    <location>
        <begin position="1"/>
        <end position="99"/>
    </location>
</feature>
<feature type="compositionally biased region" description="Basic and acidic residues" evidence="1">
    <location>
        <begin position="37"/>
        <end position="47"/>
    </location>
</feature>
<keyword evidence="3" id="KW-1185">Reference proteome</keyword>
<gene>
    <name evidence="2" type="ORF">THAOC_37428</name>
</gene>
<sequence length="186" mass="19286">MAPRATMSKAGRRAGGLADDPDAVVRSEARGNLAADVGRDGSQDSRGDGGGGAAPSSAAWRARRNRMARLRMRRAGKVGRSAEDGGGGAGEGGGGRPSDGGILRAGCQVEFFSLSLVESAFVRSLVRAFIRRGKACPARIEALRGKICAVSASATERAWGRSRTLLGVGFGLSKTSRLKDSRRKNA</sequence>
<comment type="caution">
    <text evidence="2">The sequence shown here is derived from an EMBL/GenBank/DDBJ whole genome shotgun (WGS) entry which is preliminary data.</text>
</comment>
<evidence type="ECO:0000256" key="1">
    <source>
        <dbReference type="SAM" id="MobiDB-lite"/>
    </source>
</evidence>
<organism evidence="2 3">
    <name type="scientific">Thalassiosira oceanica</name>
    <name type="common">Marine diatom</name>
    <dbReference type="NCBI Taxonomy" id="159749"/>
    <lineage>
        <taxon>Eukaryota</taxon>
        <taxon>Sar</taxon>
        <taxon>Stramenopiles</taxon>
        <taxon>Ochrophyta</taxon>
        <taxon>Bacillariophyta</taxon>
        <taxon>Coscinodiscophyceae</taxon>
        <taxon>Thalassiosirophycidae</taxon>
        <taxon>Thalassiosirales</taxon>
        <taxon>Thalassiosiraceae</taxon>
        <taxon>Thalassiosira</taxon>
    </lineage>
</organism>
<feature type="compositionally biased region" description="Gly residues" evidence="1">
    <location>
        <begin position="84"/>
        <end position="98"/>
    </location>
</feature>
<dbReference type="AlphaFoldDB" id="K0QYU3"/>
<feature type="non-terminal residue" evidence="2">
    <location>
        <position position="186"/>
    </location>
</feature>